<feature type="region of interest" description="Disordered" evidence="1">
    <location>
        <begin position="79"/>
        <end position="101"/>
    </location>
</feature>
<evidence type="ECO:0000313" key="3">
    <source>
        <dbReference type="Proteomes" id="UP000275137"/>
    </source>
</evidence>
<keyword evidence="3" id="KW-1185">Reference proteome</keyword>
<evidence type="ECO:0000256" key="1">
    <source>
        <dbReference type="SAM" id="MobiDB-lite"/>
    </source>
</evidence>
<name>A0A3N0UZ74_9PROT</name>
<dbReference type="RefSeq" id="WP_123237633.1">
    <property type="nucleotide sequence ID" value="NZ_RJVP01000004.1"/>
</dbReference>
<proteinExistence type="predicted"/>
<gene>
    <name evidence="2" type="ORF">ED236_08985</name>
</gene>
<evidence type="ECO:0000313" key="2">
    <source>
        <dbReference type="EMBL" id="ROH85859.1"/>
    </source>
</evidence>
<dbReference type="EMBL" id="RJVP01000004">
    <property type="protein sequence ID" value="ROH85859.1"/>
    <property type="molecule type" value="Genomic_DNA"/>
</dbReference>
<accession>A0A3N0UZ74</accession>
<protein>
    <submittedName>
        <fullName evidence="2">Uncharacterized protein</fullName>
    </submittedName>
</protein>
<comment type="caution">
    <text evidence="2">The sequence shown here is derived from an EMBL/GenBank/DDBJ whole genome shotgun (WGS) entry which is preliminary data.</text>
</comment>
<dbReference type="Proteomes" id="UP000275137">
    <property type="component" value="Unassembled WGS sequence"/>
</dbReference>
<organism evidence="2 3">
    <name type="scientific">Pseudomethylobacillus aquaticus</name>
    <dbReference type="NCBI Taxonomy" id="2676064"/>
    <lineage>
        <taxon>Bacteria</taxon>
        <taxon>Pseudomonadati</taxon>
        <taxon>Pseudomonadota</taxon>
        <taxon>Betaproteobacteria</taxon>
        <taxon>Nitrosomonadales</taxon>
        <taxon>Methylophilaceae</taxon>
        <taxon>Pseudomethylobacillus</taxon>
    </lineage>
</organism>
<sequence>MALESEDDLTRVLRQVQALKQHEATDQDVPVLDQPYQGVPPALPVMTPELAAGMLMSLQPALQLMVKEMVRQAVLEAQSATPVLASSSQTQTGDTQPSSER</sequence>
<dbReference type="AlphaFoldDB" id="A0A3N0UZ74"/>
<reference evidence="2 3" key="1">
    <citation type="submission" date="2018-10" db="EMBL/GenBank/DDBJ databases">
        <authorList>
            <person name="Chen W.-M."/>
        </authorList>
    </citation>
    <scope>NUCLEOTIDE SEQUENCE [LARGE SCALE GENOMIC DNA]</scope>
    <source>
        <strain evidence="2 3">H-5</strain>
    </source>
</reference>